<evidence type="ECO:0000256" key="2">
    <source>
        <dbReference type="SAM" id="SignalP"/>
    </source>
</evidence>
<dbReference type="PATRIC" id="fig|84531.8.peg.2047"/>
<evidence type="ECO:0000313" key="3">
    <source>
        <dbReference type="EMBL" id="ALN80170.1"/>
    </source>
</evidence>
<name>A0A0S2F9D6_LYSAN</name>
<keyword evidence="2" id="KW-0732">Signal</keyword>
<accession>A0A0S2F9D6</accession>
<proteinExistence type="predicted"/>
<dbReference type="EMBL" id="CP011129">
    <property type="protein sequence ID" value="ALN80170.1"/>
    <property type="molecule type" value="Genomic_DNA"/>
</dbReference>
<feature type="region of interest" description="Disordered" evidence="1">
    <location>
        <begin position="170"/>
        <end position="199"/>
    </location>
</feature>
<dbReference type="InterPro" id="IPR011041">
    <property type="entry name" value="Quinoprot_gluc/sorb_DH_b-prop"/>
</dbReference>
<protein>
    <submittedName>
        <fullName evidence="3">Uncharacterized protein</fullName>
    </submittedName>
</protein>
<dbReference type="SUPFAM" id="SSF50952">
    <property type="entry name" value="Soluble quinoprotein glucose dehydrogenase"/>
    <property type="match status" value="1"/>
</dbReference>
<dbReference type="RefSeq" id="WP_057917560.1">
    <property type="nucleotide sequence ID" value="NZ_CP011129.1"/>
</dbReference>
<dbReference type="AlphaFoldDB" id="A0A0S2F9D6"/>
<dbReference type="Proteomes" id="UP000060787">
    <property type="component" value="Chromosome"/>
</dbReference>
<dbReference type="KEGG" id="lab:LA76x_2027"/>
<feature type="compositionally biased region" description="Low complexity" evidence="1">
    <location>
        <begin position="170"/>
        <end position="180"/>
    </location>
</feature>
<organism evidence="3 4">
    <name type="scientific">Lysobacter antibioticus</name>
    <dbReference type="NCBI Taxonomy" id="84531"/>
    <lineage>
        <taxon>Bacteria</taxon>
        <taxon>Pseudomonadati</taxon>
        <taxon>Pseudomonadota</taxon>
        <taxon>Gammaproteobacteria</taxon>
        <taxon>Lysobacterales</taxon>
        <taxon>Lysobacteraceae</taxon>
        <taxon>Lysobacter</taxon>
    </lineage>
</organism>
<reference evidence="3 4" key="1">
    <citation type="journal article" date="2015" name="BMC Genomics">
        <title>Comparative genomics and metabolic profiling of the genus Lysobacter.</title>
        <authorList>
            <person name="de Bruijn I."/>
            <person name="Cheng X."/>
            <person name="de Jager V."/>
            <person name="Exposito R.G."/>
            <person name="Watrous J."/>
            <person name="Patel N."/>
            <person name="Postma J."/>
            <person name="Dorrestein P.C."/>
            <person name="Kobayashi D."/>
            <person name="Raaijmakers J.M."/>
        </authorList>
    </citation>
    <scope>NUCLEOTIDE SEQUENCE [LARGE SCALE GENOMIC DNA]</scope>
    <source>
        <strain evidence="3 4">76</strain>
    </source>
</reference>
<feature type="chain" id="PRO_5006596969" evidence="2">
    <location>
        <begin position="27"/>
        <end position="234"/>
    </location>
</feature>
<feature type="signal peptide" evidence="2">
    <location>
        <begin position="1"/>
        <end position="26"/>
    </location>
</feature>
<sequence length="234" mass="24376">MNSNAHRLCFAIACAIALLPACRAGAARPAPVSPATAEAAASPRVLAGAGAVAFHPSRPLLAWSDGKRWHVLDLHTDRVADFTGDSEIADLGYAPDGDLWLVGDRAERWRDGRRSCRSEAADLSRVLGTARDGIAAAGYGHSDGVGPLRHPVWIDPRCGITRYPAEPLPAGAADASADEGGIAGKDTRSPRAVPKGFVAPAGTSAKPIAVSHDGRWWVGGDAGRLHLYRATGGR</sequence>
<evidence type="ECO:0000313" key="4">
    <source>
        <dbReference type="Proteomes" id="UP000060787"/>
    </source>
</evidence>
<gene>
    <name evidence="3" type="ORF">LA76x_2027</name>
</gene>
<evidence type="ECO:0000256" key="1">
    <source>
        <dbReference type="SAM" id="MobiDB-lite"/>
    </source>
</evidence>
<dbReference type="STRING" id="84531.LA76x_2027"/>
<keyword evidence="4" id="KW-1185">Reference proteome</keyword>